<dbReference type="EMBL" id="SGIT01000001">
    <property type="protein sequence ID" value="RZF62657.1"/>
    <property type="molecule type" value="Genomic_DNA"/>
</dbReference>
<evidence type="ECO:0000313" key="3">
    <source>
        <dbReference type="Proteomes" id="UP000292855"/>
    </source>
</evidence>
<reference evidence="2 3" key="1">
    <citation type="submission" date="2019-02" db="EMBL/GenBank/DDBJ databases">
        <authorList>
            <person name="Li Y."/>
        </authorList>
    </citation>
    <scope>NUCLEOTIDE SEQUENCE [LARGE SCALE GENOMIC DNA]</scope>
    <source>
        <strain evidence="2 3">30C10-4-7</strain>
    </source>
</reference>
<name>A0A4Q6Y0D2_9SPHI</name>
<keyword evidence="1" id="KW-0812">Transmembrane</keyword>
<keyword evidence="3" id="KW-1185">Reference proteome</keyword>
<protein>
    <submittedName>
        <fullName evidence="2">Uncharacterized protein</fullName>
    </submittedName>
</protein>
<dbReference type="RefSeq" id="WP_130140882.1">
    <property type="nucleotide sequence ID" value="NZ_SGIT01000001.1"/>
</dbReference>
<proteinExistence type="predicted"/>
<dbReference type="Proteomes" id="UP000292855">
    <property type="component" value="Unassembled WGS sequence"/>
</dbReference>
<accession>A0A4Q6Y0D2</accession>
<organism evidence="2 3">
    <name type="scientific">Sphingobacterium corticibacterium</name>
    <dbReference type="NCBI Taxonomy" id="2484746"/>
    <lineage>
        <taxon>Bacteria</taxon>
        <taxon>Pseudomonadati</taxon>
        <taxon>Bacteroidota</taxon>
        <taxon>Sphingobacteriia</taxon>
        <taxon>Sphingobacteriales</taxon>
        <taxon>Sphingobacteriaceae</taxon>
        <taxon>Sphingobacterium</taxon>
    </lineage>
</organism>
<keyword evidence="1" id="KW-1133">Transmembrane helix</keyword>
<comment type="caution">
    <text evidence="2">The sequence shown here is derived from an EMBL/GenBank/DDBJ whole genome shotgun (WGS) entry which is preliminary data.</text>
</comment>
<sequence length="128" mass="14932">MNSNTEKLDFDYLPNFNQEEMESLLKAYEQYLKQSSSVRIPGFFMLGTIGIFRMLQDSIPRNQLIALVVVVMAVLLIWLFVIGYKLIKQKRSVKNQLETMADVQNYPFKEVKKEFNTLVKSVYKGPKI</sequence>
<feature type="transmembrane region" description="Helical" evidence="1">
    <location>
        <begin position="64"/>
        <end position="87"/>
    </location>
</feature>
<feature type="transmembrane region" description="Helical" evidence="1">
    <location>
        <begin position="36"/>
        <end position="52"/>
    </location>
</feature>
<keyword evidence="1" id="KW-0472">Membrane</keyword>
<evidence type="ECO:0000256" key="1">
    <source>
        <dbReference type="SAM" id="Phobius"/>
    </source>
</evidence>
<dbReference type="OrthoDB" id="711786at2"/>
<evidence type="ECO:0000313" key="2">
    <source>
        <dbReference type="EMBL" id="RZF62657.1"/>
    </source>
</evidence>
<gene>
    <name evidence="2" type="ORF">EWE74_07675</name>
</gene>
<dbReference type="AlphaFoldDB" id="A0A4Q6Y0D2"/>